<sequence>MEEITIQSALCSQCNFGITLETKFCTHCGFPEHGDEKEQAVFHANKVMKKSKIKDDAKKINSARKTLYWMAGIFFVFGLFYYFTLQDISVLLVNVVLAVIYLVLAYWSQKKPFAALLSALLLYLTVVAMNAIAEPVSLFQGIIFKILIISFLIKGINSASQTAKK</sequence>
<keyword evidence="1" id="KW-0812">Transmembrane</keyword>
<keyword evidence="1" id="KW-1133">Transmembrane helix</keyword>
<feature type="transmembrane region" description="Helical" evidence="1">
    <location>
        <begin position="114"/>
        <end position="132"/>
    </location>
</feature>
<feature type="transmembrane region" description="Helical" evidence="1">
    <location>
        <begin position="89"/>
        <end position="107"/>
    </location>
</feature>
<organism evidence="2 3">
    <name type="scientific">Aquimarina addita</name>
    <dbReference type="NCBI Taxonomy" id="870485"/>
    <lineage>
        <taxon>Bacteria</taxon>
        <taxon>Pseudomonadati</taxon>
        <taxon>Bacteroidota</taxon>
        <taxon>Flavobacteriia</taxon>
        <taxon>Flavobacteriales</taxon>
        <taxon>Flavobacteriaceae</taxon>
        <taxon>Aquimarina</taxon>
    </lineage>
</organism>
<evidence type="ECO:0000313" key="2">
    <source>
        <dbReference type="EMBL" id="GAA4111582.1"/>
    </source>
</evidence>
<feature type="transmembrane region" description="Helical" evidence="1">
    <location>
        <begin position="138"/>
        <end position="156"/>
    </location>
</feature>
<name>A0ABP7XCG2_9FLAO</name>
<evidence type="ECO:0008006" key="4">
    <source>
        <dbReference type="Google" id="ProtNLM"/>
    </source>
</evidence>
<dbReference type="EMBL" id="BAABCW010000002">
    <property type="protein sequence ID" value="GAA4111582.1"/>
    <property type="molecule type" value="Genomic_DNA"/>
</dbReference>
<protein>
    <recommendedName>
        <fullName evidence="4">Zinc ribbon domain-containing protein</fullName>
    </recommendedName>
</protein>
<gene>
    <name evidence="2" type="ORF">GCM10022393_09400</name>
</gene>
<keyword evidence="1" id="KW-0472">Membrane</keyword>
<dbReference type="RefSeq" id="WP_344925199.1">
    <property type="nucleotide sequence ID" value="NZ_BAABCW010000002.1"/>
</dbReference>
<keyword evidence="3" id="KW-1185">Reference proteome</keyword>
<proteinExistence type="predicted"/>
<evidence type="ECO:0000256" key="1">
    <source>
        <dbReference type="SAM" id="Phobius"/>
    </source>
</evidence>
<comment type="caution">
    <text evidence="2">The sequence shown here is derived from an EMBL/GenBank/DDBJ whole genome shotgun (WGS) entry which is preliminary data.</text>
</comment>
<evidence type="ECO:0000313" key="3">
    <source>
        <dbReference type="Proteomes" id="UP001500459"/>
    </source>
</evidence>
<dbReference type="Proteomes" id="UP001500459">
    <property type="component" value="Unassembled WGS sequence"/>
</dbReference>
<feature type="transmembrane region" description="Helical" evidence="1">
    <location>
        <begin position="66"/>
        <end position="83"/>
    </location>
</feature>
<accession>A0ABP7XCG2</accession>
<reference evidence="3" key="1">
    <citation type="journal article" date="2019" name="Int. J. Syst. Evol. Microbiol.">
        <title>The Global Catalogue of Microorganisms (GCM) 10K type strain sequencing project: providing services to taxonomists for standard genome sequencing and annotation.</title>
        <authorList>
            <consortium name="The Broad Institute Genomics Platform"/>
            <consortium name="The Broad Institute Genome Sequencing Center for Infectious Disease"/>
            <person name="Wu L."/>
            <person name="Ma J."/>
        </authorList>
    </citation>
    <scope>NUCLEOTIDE SEQUENCE [LARGE SCALE GENOMIC DNA]</scope>
    <source>
        <strain evidence="3">JCM 17106</strain>
    </source>
</reference>